<keyword evidence="2" id="KW-0547">Nucleotide-binding</keyword>
<keyword evidence="2" id="KW-0067">ATP-binding</keyword>
<proteinExistence type="predicted"/>
<name>A0A956LZT3_UNCEI</name>
<dbReference type="InterPro" id="IPR041682">
    <property type="entry name" value="AAA_14"/>
</dbReference>
<feature type="domain" description="AAA+ ATPase" evidence="1">
    <location>
        <begin position="16"/>
        <end position="133"/>
    </location>
</feature>
<gene>
    <name evidence="2" type="ORF">KC729_12650</name>
</gene>
<dbReference type="AlphaFoldDB" id="A0A956LZT3"/>
<dbReference type="EMBL" id="JAGQHR010000409">
    <property type="protein sequence ID" value="MCA9728529.1"/>
    <property type="molecule type" value="Genomic_DNA"/>
</dbReference>
<dbReference type="SUPFAM" id="SSF52540">
    <property type="entry name" value="P-loop containing nucleoside triphosphate hydrolases"/>
    <property type="match status" value="1"/>
</dbReference>
<dbReference type="GO" id="GO:0005524">
    <property type="term" value="F:ATP binding"/>
    <property type="evidence" value="ECO:0007669"/>
    <property type="project" value="UniProtKB-KW"/>
</dbReference>
<dbReference type="SMART" id="SM00382">
    <property type="entry name" value="AAA"/>
    <property type="match status" value="1"/>
</dbReference>
<reference evidence="2" key="2">
    <citation type="journal article" date="2021" name="Microbiome">
        <title>Successional dynamics and alternative stable states in a saline activated sludge microbial community over 9 years.</title>
        <authorList>
            <person name="Wang Y."/>
            <person name="Ye J."/>
            <person name="Ju F."/>
            <person name="Liu L."/>
            <person name="Boyd J.A."/>
            <person name="Deng Y."/>
            <person name="Parks D.H."/>
            <person name="Jiang X."/>
            <person name="Yin X."/>
            <person name="Woodcroft B.J."/>
            <person name="Tyson G.W."/>
            <person name="Hugenholtz P."/>
            <person name="Polz M.F."/>
            <person name="Zhang T."/>
        </authorList>
    </citation>
    <scope>NUCLEOTIDE SEQUENCE</scope>
    <source>
        <strain evidence="2">HKST-UBA01</strain>
    </source>
</reference>
<dbReference type="InterPro" id="IPR003593">
    <property type="entry name" value="AAA+_ATPase"/>
</dbReference>
<reference evidence="2" key="1">
    <citation type="submission" date="2020-04" db="EMBL/GenBank/DDBJ databases">
        <authorList>
            <person name="Zhang T."/>
        </authorList>
    </citation>
    <scope>NUCLEOTIDE SEQUENCE</scope>
    <source>
        <strain evidence="2">HKST-UBA01</strain>
    </source>
</reference>
<evidence type="ECO:0000259" key="1">
    <source>
        <dbReference type="SMART" id="SM00382"/>
    </source>
</evidence>
<organism evidence="2 3">
    <name type="scientific">Eiseniibacteriota bacterium</name>
    <dbReference type="NCBI Taxonomy" id="2212470"/>
    <lineage>
        <taxon>Bacteria</taxon>
        <taxon>Candidatus Eiseniibacteriota</taxon>
    </lineage>
</organism>
<comment type="caution">
    <text evidence="2">The sequence shown here is derived from an EMBL/GenBank/DDBJ whole genome shotgun (WGS) entry which is preliminary data.</text>
</comment>
<accession>A0A956LZT3</accession>
<protein>
    <submittedName>
        <fullName evidence="2">ATP-binding protein</fullName>
    </submittedName>
</protein>
<dbReference type="Proteomes" id="UP000697710">
    <property type="component" value="Unassembled WGS sequence"/>
</dbReference>
<evidence type="ECO:0000313" key="2">
    <source>
        <dbReference type="EMBL" id="MCA9728529.1"/>
    </source>
</evidence>
<dbReference type="Pfam" id="PF13173">
    <property type="entry name" value="AAA_14"/>
    <property type="match status" value="1"/>
</dbReference>
<dbReference type="PANTHER" id="PTHR43566:SF1">
    <property type="entry name" value="AAA+ ATPASE DOMAIN-CONTAINING PROTEIN"/>
    <property type="match status" value="1"/>
</dbReference>
<dbReference type="InterPro" id="IPR027417">
    <property type="entry name" value="P-loop_NTPase"/>
</dbReference>
<sequence>MLPRIAQSQILSVLTTGKVVVLYGPRQVGKTTLLHWLAGRMGGRGEILNGDFLDDRVLLKPERARLADLVEGLDYLFVDEAQLFPDVGRCLKAIHDHYPDVKLLATGSSALDLSQHTGEPLTGRQIRVMLYPLAYAELDPRASRRSTILEQAMLYGTYPEVWSLPHRDDKIAHLRQLVSDYVLKDVFALVDLNRSKLTDVLRLLALQIGSEVSLSEIGRQVQMDTKTIARYLDLLESAFVIIRLGGYSRNLRKEVAKSRKIYFIDLGLRNALIQAFQPLDQRDDVGSLWENLMVVERIKRHAYSGSRAQHYFWRTYDQKELDLIEEEDGALRAYEFKYGRRRAKIPPLWSATYPDSTVEVIDAENAHRFLNMEWTPEESPG</sequence>
<dbReference type="PANTHER" id="PTHR43566">
    <property type="entry name" value="CONSERVED PROTEIN"/>
    <property type="match status" value="1"/>
</dbReference>
<evidence type="ECO:0000313" key="3">
    <source>
        <dbReference type="Proteomes" id="UP000697710"/>
    </source>
</evidence>
<dbReference type="InterPro" id="IPR025420">
    <property type="entry name" value="DUF4143"/>
</dbReference>
<dbReference type="Pfam" id="PF13635">
    <property type="entry name" value="DUF4143"/>
    <property type="match status" value="1"/>
</dbReference>